<evidence type="ECO:0000313" key="2">
    <source>
        <dbReference type="Proteomes" id="UP000712600"/>
    </source>
</evidence>
<dbReference type="Proteomes" id="UP000712600">
    <property type="component" value="Unassembled WGS sequence"/>
</dbReference>
<protein>
    <submittedName>
        <fullName evidence="1">Uncharacterized protein</fullName>
    </submittedName>
</protein>
<name>A0A8S9SMQ3_BRACR</name>
<accession>A0A8S9SMQ3</accession>
<evidence type="ECO:0000313" key="1">
    <source>
        <dbReference type="EMBL" id="KAF3601624.1"/>
    </source>
</evidence>
<dbReference type="EMBL" id="QGKX02000004">
    <property type="protein sequence ID" value="KAF3601624.1"/>
    <property type="molecule type" value="Genomic_DNA"/>
</dbReference>
<organism evidence="1 2">
    <name type="scientific">Brassica cretica</name>
    <name type="common">Mustard</name>
    <dbReference type="NCBI Taxonomy" id="69181"/>
    <lineage>
        <taxon>Eukaryota</taxon>
        <taxon>Viridiplantae</taxon>
        <taxon>Streptophyta</taxon>
        <taxon>Embryophyta</taxon>
        <taxon>Tracheophyta</taxon>
        <taxon>Spermatophyta</taxon>
        <taxon>Magnoliopsida</taxon>
        <taxon>eudicotyledons</taxon>
        <taxon>Gunneridae</taxon>
        <taxon>Pentapetalae</taxon>
        <taxon>rosids</taxon>
        <taxon>malvids</taxon>
        <taxon>Brassicales</taxon>
        <taxon>Brassicaceae</taxon>
        <taxon>Brassiceae</taxon>
        <taxon>Brassica</taxon>
    </lineage>
</organism>
<gene>
    <name evidence="1" type="ORF">F2Q69_00035879</name>
</gene>
<comment type="caution">
    <text evidence="1">The sequence shown here is derived from an EMBL/GenBank/DDBJ whole genome shotgun (WGS) entry which is preliminary data.</text>
</comment>
<sequence>MVRKFGETCGNQLQHKQLTFPLQEESCKQLKQAACHQHVTSKEQAGKQAGAWYMTDPASKQTS</sequence>
<proteinExistence type="predicted"/>
<reference evidence="1" key="1">
    <citation type="submission" date="2019-12" db="EMBL/GenBank/DDBJ databases">
        <title>Genome sequencing and annotation of Brassica cretica.</title>
        <authorList>
            <person name="Studholme D.J."/>
            <person name="Sarris P."/>
        </authorList>
    </citation>
    <scope>NUCLEOTIDE SEQUENCE</scope>
    <source>
        <strain evidence="1">PFS-109/04</strain>
        <tissue evidence="1">Leaf</tissue>
    </source>
</reference>
<dbReference type="AlphaFoldDB" id="A0A8S9SMQ3"/>